<evidence type="ECO:0000256" key="3">
    <source>
        <dbReference type="ARBA" id="ARBA00022722"/>
    </source>
</evidence>
<dbReference type="Pfam" id="PF17768">
    <property type="entry name" value="RecJ_OB"/>
    <property type="match status" value="1"/>
</dbReference>
<gene>
    <name evidence="11" type="primary">recJ</name>
    <name evidence="11" type="ORF">H9L19_00760</name>
</gene>
<evidence type="ECO:0000256" key="6">
    <source>
        <dbReference type="SAM" id="Coils"/>
    </source>
</evidence>
<comment type="similarity">
    <text evidence="1">Belongs to the RecJ family.</text>
</comment>
<dbReference type="NCBIfam" id="TIGR00644">
    <property type="entry name" value="recJ"/>
    <property type="match status" value="1"/>
</dbReference>
<accession>A0A7G9T5U3</accession>
<dbReference type="RefSeq" id="WP_187529301.1">
    <property type="nucleotide sequence ID" value="NZ_CP060724.1"/>
</dbReference>
<evidence type="ECO:0000313" key="12">
    <source>
        <dbReference type="Proteomes" id="UP000515800"/>
    </source>
</evidence>
<evidence type="ECO:0000256" key="1">
    <source>
        <dbReference type="ARBA" id="ARBA00005915"/>
    </source>
</evidence>
<reference evidence="11 12" key="1">
    <citation type="submission" date="2020-08" db="EMBL/GenBank/DDBJ databases">
        <title>Genome sequence of Weissella diestrammenae KACC 16890T.</title>
        <authorList>
            <person name="Hyun D.-W."/>
            <person name="Bae J.-W."/>
        </authorList>
    </citation>
    <scope>NUCLEOTIDE SEQUENCE [LARGE SCALE GENOMIC DNA]</scope>
    <source>
        <strain evidence="11 12">KACC 16890</strain>
    </source>
</reference>
<dbReference type="EMBL" id="CP060724">
    <property type="protein sequence ID" value="QNN75468.1"/>
    <property type="molecule type" value="Genomic_DNA"/>
</dbReference>
<keyword evidence="6" id="KW-0175">Coiled coil</keyword>
<dbReference type="Gene3D" id="3.90.1640.30">
    <property type="match status" value="1"/>
</dbReference>
<evidence type="ECO:0000259" key="9">
    <source>
        <dbReference type="Pfam" id="PF10141"/>
    </source>
</evidence>
<dbReference type="GO" id="GO:0003676">
    <property type="term" value="F:nucleic acid binding"/>
    <property type="evidence" value="ECO:0007669"/>
    <property type="project" value="InterPro"/>
</dbReference>
<dbReference type="InterPro" id="IPR038763">
    <property type="entry name" value="DHH_sf"/>
</dbReference>
<dbReference type="InterPro" id="IPR041122">
    <property type="entry name" value="RecJ_OB"/>
</dbReference>
<dbReference type="InterPro" id="IPR051673">
    <property type="entry name" value="SSDNA_exonuclease_RecJ"/>
</dbReference>
<dbReference type="InterPro" id="IPR001667">
    <property type="entry name" value="DDH_dom"/>
</dbReference>
<keyword evidence="5 11" id="KW-0269">Exonuclease</keyword>
<evidence type="ECO:0000256" key="4">
    <source>
        <dbReference type="ARBA" id="ARBA00022801"/>
    </source>
</evidence>
<dbReference type="GO" id="GO:0006281">
    <property type="term" value="P:DNA repair"/>
    <property type="evidence" value="ECO:0007669"/>
    <property type="project" value="InterPro"/>
</dbReference>
<keyword evidence="4" id="KW-0378">Hydrolase</keyword>
<proteinExistence type="inferred from homology"/>
<dbReference type="Pfam" id="PF10141">
    <property type="entry name" value="ssDNA-exonuc_C"/>
    <property type="match status" value="1"/>
</dbReference>
<feature type="domain" description="DDH" evidence="7">
    <location>
        <begin position="83"/>
        <end position="227"/>
    </location>
</feature>
<evidence type="ECO:0000259" key="10">
    <source>
        <dbReference type="Pfam" id="PF17768"/>
    </source>
</evidence>
<evidence type="ECO:0000259" key="7">
    <source>
        <dbReference type="Pfam" id="PF01368"/>
    </source>
</evidence>
<dbReference type="Pfam" id="PF01368">
    <property type="entry name" value="DHH"/>
    <property type="match status" value="1"/>
</dbReference>
<dbReference type="Pfam" id="PF02272">
    <property type="entry name" value="DHHA1"/>
    <property type="match status" value="1"/>
</dbReference>
<evidence type="ECO:0000259" key="8">
    <source>
        <dbReference type="Pfam" id="PF02272"/>
    </source>
</evidence>
<keyword evidence="12" id="KW-1185">Reference proteome</keyword>
<organism evidence="11 12">
    <name type="scientific">Weissella diestrammenae</name>
    <dbReference type="NCBI Taxonomy" id="1162633"/>
    <lineage>
        <taxon>Bacteria</taxon>
        <taxon>Bacillati</taxon>
        <taxon>Bacillota</taxon>
        <taxon>Bacilli</taxon>
        <taxon>Lactobacillales</taxon>
        <taxon>Lactobacillaceae</taxon>
        <taxon>Weissella</taxon>
    </lineage>
</organism>
<dbReference type="Gene3D" id="3.10.310.30">
    <property type="match status" value="1"/>
</dbReference>
<evidence type="ECO:0000256" key="5">
    <source>
        <dbReference type="ARBA" id="ARBA00022839"/>
    </source>
</evidence>
<dbReference type="GO" id="GO:0008409">
    <property type="term" value="F:5'-3' exonuclease activity"/>
    <property type="evidence" value="ECO:0007669"/>
    <property type="project" value="InterPro"/>
</dbReference>
<dbReference type="Proteomes" id="UP000515800">
    <property type="component" value="Chromosome"/>
</dbReference>
<feature type="domain" description="Single-stranded-DNA-specific exonuclease RecJ C-terminal" evidence="9">
    <location>
        <begin position="566"/>
        <end position="759"/>
    </location>
</feature>
<dbReference type="SUPFAM" id="SSF64182">
    <property type="entry name" value="DHH phosphoesterases"/>
    <property type="match status" value="1"/>
</dbReference>
<dbReference type="KEGG" id="wdi:H9L19_00760"/>
<keyword evidence="3" id="KW-0540">Nuclease</keyword>
<dbReference type="InterPro" id="IPR003156">
    <property type="entry name" value="DHHA1_dom"/>
</dbReference>
<dbReference type="InterPro" id="IPR018779">
    <property type="entry name" value="RecJ_C"/>
</dbReference>
<dbReference type="GO" id="GO:0006310">
    <property type="term" value="P:DNA recombination"/>
    <property type="evidence" value="ECO:0007669"/>
    <property type="project" value="InterPro"/>
</dbReference>
<evidence type="ECO:0000313" key="11">
    <source>
        <dbReference type="EMBL" id="QNN75468.1"/>
    </source>
</evidence>
<protein>
    <recommendedName>
        <fullName evidence="2">Single-stranded-DNA-specific exonuclease RecJ</fullName>
    </recommendedName>
</protein>
<feature type="coiled-coil region" evidence="6">
    <location>
        <begin position="301"/>
        <end position="328"/>
    </location>
</feature>
<evidence type="ECO:0000256" key="2">
    <source>
        <dbReference type="ARBA" id="ARBA00019841"/>
    </source>
</evidence>
<dbReference type="PANTHER" id="PTHR30255:SF2">
    <property type="entry name" value="SINGLE-STRANDED-DNA-SPECIFIC EXONUCLEASE RECJ"/>
    <property type="match status" value="1"/>
</dbReference>
<dbReference type="PANTHER" id="PTHR30255">
    <property type="entry name" value="SINGLE-STRANDED-DNA-SPECIFIC EXONUCLEASE RECJ"/>
    <property type="match status" value="1"/>
</dbReference>
<dbReference type="InterPro" id="IPR004610">
    <property type="entry name" value="RecJ"/>
</dbReference>
<name>A0A7G9T5U3_9LACO</name>
<sequence length="768" mass="84783">MIASKYNWQVLASQDNQTVKDIQDAFGASQLIAQILVSRGYDTLDKVNRFLHPDLDMLYDPFLFYGMTTAVDRIMAAIDNNEKIVVYGDYDVDGMTATTIMTSALEIMGANVTYFVPSRFNDGYGPNLAAYQQLVAEGMELLITVDNGVTGYDEIAWLKTVGVDTIVTDHHELPDQLPEAVAVIHPRHPMGDYPFGALSGAGVAFKVASALLEAPADEMLDLAAIGTIADVMSLTDENRVIVALGLKSINQAPRLGIEAILSLLSGQIDQVTAETVGFQIAPRLNSLGRLKDATDGVRLLLSDDDDEAKRLATQIDSLNDERKALVDSITEQALQQAAGERQNDAVLLIVGQGWHEGVLGIVAARVLEHTGKPTIILNHAGDMMKGSARSISAFNLYQAMQPHRALYHAFGGHALAAGMTIPFENLVAVRELLNQAALTQHLAEDNQLPLSITASVSGQDFNQQNFDQLQLLAPFGQDNAEPIFLVALTNTQNVKTMSDGKHLRFTGQTSDQPLPIIGWQMGMYADALTGHYDSLEVVGTMSKNTFRGATNYQMIAKDMRAQGSGILDIRTSRLTRQTFNHTATYIFFNQKVYEQLNSVIQGNSRAIWWEDAFNLTNAGLMAFVDLPADLDQLHQVLAYVPADGWAPIFYTSHPAYLQKVPGHAEFATFYKFMMQQRQVALKQYFDQMAAHLKMSPETLRLIINVFLDAKFVTIENGFLNAVQQPVSTELEQTKSYQAYLNKREIERQLIYSSTSELEQLLNELAKAD</sequence>
<feature type="domain" description="DHHA1" evidence="8">
    <location>
        <begin position="348"/>
        <end position="436"/>
    </location>
</feature>
<dbReference type="AlphaFoldDB" id="A0A7G9T5U3"/>
<feature type="domain" description="RecJ OB" evidence="10">
    <location>
        <begin position="454"/>
        <end position="558"/>
    </location>
</feature>